<evidence type="ECO:0000313" key="13">
    <source>
        <dbReference type="EMBL" id="RDB56235.1"/>
    </source>
</evidence>
<evidence type="ECO:0000256" key="3">
    <source>
        <dbReference type="ARBA" id="ARBA00004236"/>
    </source>
</evidence>
<feature type="transmembrane region" description="Helical" evidence="11">
    <location>
        <begin position="156"/>
        <end position="181"/>
    </location>
</feature>
<evidence type="ECO:0000256" key="8">
    <source>
        <dbReference type="ARBA" id="ARBA00023012"/>
    </source>
</evidence>
<accession>A0A369LDL1</accession>
<evidence type="ECO:0000256" key="10">
    <source>
        <dbReference type="SAM" id="Coils"/>
    </source>
</evidence>
<dbReference type="InterPro" id="IPR005467">
    <property type="entry name" value="His_kinase_dom"/>
</dbReference>
<dbReference type="GO" id="GO:0005886">
    <property type="term" value="C:plasma membrane"/>
    <property type="evidence" value="ECO:0007669"/>
    <property type="project" value="UniProtKB-SubCell"/>
</dbReference>
<comment type="subcellular location">
    <subcellularLocation>
        <location evidence="3">Cell membrane</location>
    </subcellularLocation>
</comment>
<dbReference type="InterPro" id="IPR004358">
    <property type="entry name" value="Sig_transdc_His_kin-like_C"/>
</dbReference>
<dbReference type="FunFam" id="1.10.287.130:FF:000001">
    <property type="entry name" value="Two-component sensor histidine kinase"/>
    <property type="match status" value="1"/>
</dbReference>
<keyword evidence="10" id="KW-0175">Coiled coil</keyword>
<gene>
    <name evidence="13" type="ORF">C1880_05005</name>
</gene>
<evidence type="ECO:0000313" key="14">
    <source>
        <dbReference type="Proteomes" id="UP000253792"/>
    </source>
</evidence>
<dbReference type="OrthoDB" id="9813151at2"/>
<evidence type="ECO:0000256" key="2">
    <source>
        <dbReference type="ARBA" id="ARBA00001968"/>
    </source>
</evidence>
<evidence type="ECO:0000256" key="5">
    <source>
        <dbReference type="ARBA" id="ARBA00022553"/>
    </source>
</evidence>
<evidence type="ECO:0000256" key="6">
    <source>
        <dbReference type="ARBA" id="ARBA00022679"/>
    </source>
</evidence>
<keyword evidence="14" id="KW-1185">Reference proteome</keyword>
<organism evidence="13 14">
    <name type="scientific">Senegalimassilia anaerobia</name>
    <dbReference type="NCBI Taxonomy" id="1473216"/>
    <lineage>
        <taxon>Bacteria</taxon>
        <taxon>Bacillati</taxon>
        <taxon>Actinomycetota</taxon>
        <taxon>Coriobacteriia</taxon>
        <taxon>Coriobacteriales</taxon>
        <taxon>Coriobacteriaceae</taxon>
        <taxon>Senegalimassilia</taxon>
    </lineage>
</organism>
<dbReference type="Pfam" id="PF00512">
    <property type="entry name" value="HisKA"/>
    <property type="match status" value="1"/>
</dbReference>
<keyword evidence="5" id="KW-0597">Phosphoprotein</keyword>
<dbReference type="InterPro" id="IPR003661">
    <property type="entry name" value="HisK_dim/P_dom"/>
</dbReference>
<dbReference type="GO" id="GO:0005509">
    <property type="term" value="F:calcium ion binding"/>
    <property type="evidence" value="ECO:0007669"/>
    <property type="project" value="UniProtKB-ARBA"/>
</dbReference>
<dbReference type="STRING" id="1034345.GCA_000236865_00550"/>
<keyword evidence="7 13" id="KW-0418">Kinase</keyword>
<dbReference type="PROSITE" id="PS50109">
    <property type="entry name" value="HIS_KIN"/>
    <property type="match status" value="1"/>
</dbReference>
<evidence type="ECO:0000256" key="1">
    <source>
        <dbReference type="ARBA" id="ARBA00000085"/>
    </source>
</evidence>
<dbReference type="CDD" id="cd00075">
    <property type="entry name" value="HATPase"/>
    <property type="match status" value="1"/>
</dbReference>
<keyword evidence="11" id="KW-1133">Transmembrane helix</keyword>
<comment type="catalytic activity">
    <reaction evidence="1">
        <text>ATP + protein L-histidine = ADP + protein N-phospho-L-histidine.</text>
        <dbReference type="EC" id="2.7.13.3"/>
    </reaction>
</comment>
<comment type="caution">
    <text evidence="13">The sequence shown here is derived from an EMBL/GenBank/DDBJ whole genome shotgun (WGS) entry which is preliminary data.</text>
</comment>
<feature type="transmembrane region" description="Helical" evidence="11">
    <location>
        <begin position="12"/>
        <end position="40"/>
    </location>
</feature>
<name>A0A369LDL1_9ACTN</name>
<sequence length="477" mass="51881">MSPSPEHVKSLAGRIFTTVLAFSLGILLAFSAVMVSIFYYSYEHDAEQALVQEASRAAASLDEAPAADVTTVLSQQFSGIIRYTLISESGLVLYDSQADAGQMDNHASRPEVSKAVRTGEAVSMRYSETLGTDTVYAAEKLSDGRIVRLSETRHSLFAFLGEMLVPTLFALVVVAGLVFLLSRLLTRHIMKPIDALDMAEPLENDIYGEMVPLLQRIDDQQAQLKKQNKELAEAESMRRDFSSNVSHEMKTPLQVISGYAELMKNDMVLPEDRQKFAGLIYDEAQAMRGLINDVLTLSKLDESAFAREERPIDVTSVARRMAGRLESFAADEGVSISVKGASAHINGSETLAEEMLYNLIENAVRYNHAGGSVSVRVSQGAASEEVLEALRAAGAEPDPASVVTVRVSDTGAGIPEEMREKVFERFFRLDKSRSKETGGTGLGLAIVKHAVQYHHGTICVEGAQGEGATFVLRLPAA</sequence>
<dbReference type="EC" id="2.7.13.3" evidence="4"/>
<dbReference type="Gene3D" id="3.30.565.10">
    <property type="entry name" value="Histidine kinase-like ATPase, C-terminal domain"/>
    <property type="match status" value="1"/>
</dbReference>
<dbReference type="InterPro" id="IPR036890">
    <property type="entry name" value="HATPase_C_sf"/>
</dbReference>
<dbReference type="CDD" id="cd00082">
    <property type="entry name" value="HisKA"/>
    <property type="match status" value="1"/>
</dbReference>
<keyword evidence="8" id="KW-0902">Two-component regulatory system</keyword>
<dbReference type="PANTHER" id="PTHR43711">
    <property type="entry name" value="TWO-COMPONENT HISTIDINE KINASE"/>
    <property type="match status" value="1"/>
</dbReference>
<feature type="coiled-coil region" evidence="10">
    <location>
        <begin position="214"/>
        <end position="244"/>
    </location>
</feature>
<dbReference type="SUPFAM" id="SSF55874">
    <property type="entry name" value="ATPase domain of HSP90 chaperone/DNA topoisomerase II/histidine kinase"/>
    <property type="match status" value="1"/>
</dbReference>
<dbReference type="PANTHER" id="PTHR43711:SF1">
    <property type="entry name" value="HISTIDINE KINASE 1"/>
    <property type="match status" value="1"/>
</dbReference>
<dbReference type="Proteomes" id="UP000253792">
    <property type="component" value="Unassembled WGS sequence"/>
</dbReference>
<dbReference type="FunFam" id="3.30.565.10:FF:000006">
    <property type="entry name" value="Sensor histidine kinase WalK"/>
    <property type="match status" value="1"/>
</dbReference>
<evidence type="ECO:0000259" key="12">
    <source>
        <dbReference type="PROSITE" id="PS50109"/>
    </source>
</evidence>
<dbReference type="InterPro" id="IPR036097">
    <property type="entry name" value="HisK_dim/P_sf"/>
</dbReference>
<dbReference type="EMBL" id="PPTP01000003">
    <property type="protein sequence ID" value="RDB56235.1"/>
    <property type="molecule type" value="Genomic_DNA"/>
</dbReference>
<dbReference type="Gene3D" id="1.10.287.130">
    <property type="match status" value="1"/>
</dbReference>
<comment type="cofactor">
    <cofactor evidence="2">
        <name>a divalent metal cation</name>
        <dbReference type="ChEBI" id="CHEBI:60240"/>
    </cofactor>
</comment>
<dbReference type="RefSeq" id="WP_114620527.1">
    <property type="nucleotide sequence ID" value="NZ_PPTP01000003.1"/>
</dbReference>
<evidence type="ECO:0000256" key="7">
    <source>
        <dbReference type="ARBA" id="ARBA00022777"/>
    </source>
</evidence>
<dbReference type="SUPFAM" id="SSF47384">
    <property type="entry name" value="Homodimeric domain of signal transducing histidine kinase"/>
    <property type="match status" value="1"/>
</dbReference>
<dbReference type="SMART" id="SM00387">
    <property type="entry name" value="HATPase_c"/>
    <property type="match status" value="1"/>
</dbReference>
<protein>
    <recommendedName>
        <fullName evidence="4">histidine kinase</fullName>
        <ecNumber evidence="4">2.7.13.3</ecNumber>
    </recommendedName>
</protein>
<evidence type="ECO:0000256" key="4">
    <source>
        <dbReference type="ARBA" id="ARBA00012438"/>
    </source>
</evidence>
<proteinExistence type="predicted"/>
<evidence type="ECO:0000256" key="11">
    <source>
        <dbReference type="SAM" id="Phobius"/>
    </source>
</evidence>
<keyword evidence="6" id="KW-0808">Transferase</keyword>
<evidence type="ECO:0000256" key="9">
    <source>
        <dbReference type="ARBA" id="ARBA00023136"/>
    </source>
</evidence>
<dbReference type="InterPro" id="IPR003594">
    <property type="entry name" value="HATPase_dom"/>
</dbReference>
<dbReference type="SMART" id="SM00388">
    <property type="entry name" value="HisKA"/>
    <property type="match status" value="1"/>
</dbReference>
<keyword evidence="9 11" id="KW-0472">Membrane</keyword>
<dbReference type="GO" id="GO:0000155">
    <property type="term" value="F:phosphorelay sensor kinase activity"/>
    <property type="evidence" value="ECO:0007669"/>
    <property type="project" value="InterPro"/>
</dbReference>
<keyword evidence="11" id="KW-0812">Transmembrane</keyword>
<dbReference type="AlphaFoldDB" id="A0A369LDL1"/>
<dbReference type="PRINTS" id="PR00344">
    <property type="entry name" value="BCTRLSENSOR"/>
</dbReference>
<dbReference type="Pfam" id="PF02518">
    <property type="entry name" value="HATPase_c"/>
    <property type="match status" value="1"/>
</dbReference>
<dbReference type="InterPro" id="IPR050736">
    <property type="entry name" value="Sensor_HK_Regulatory"/>
</dbReference>
<feature type="domain" description="Histidine kinase" evidence="12">
    <location>
        <begin position="244"/>
        <end position="477"/>
    </location>
</feature>
<reference evidence="13 14" key="1">
    <citation type="journal article" date="2018" name="Elife">
        <title>Discovery and characterization of a prevalent human gut bacterial enzyme sufficient for the inactivation of a family of plant toxins.</title>
        <authorList>
            <person name="Koppel N."/>
            <person name="Bisanz J.E."/>
            <person name="Pandelia M.E."/>
            <person name="Turnbaugh P.J."/>
            <person name="Balskus E.P."/>
        </authorList>
    </citation>
    <scope>NUCLEOTIDE SEQUENCE [LARGE SCALE GENOMIC DNA]</scope>
    <source>
        <strain evidence="14">anaerobia AP69FAA</strain>
    </source>
</reference>